<feature type="transmembrane region" description="Helical" evidence="5">
    <location>
        <begin position="371"/>
        <end position="390"/>
    </location>
</feature>
<keyword evidence="7" id="KW-0436">Ligase</keyword>
<keyword evidence="2 5" id="KW-0812">Transmembrane</keyword>
<feature type="transmembrane region" description="Helical" evidence="5">
    <location>
        <begin position="223"/>
        <end position="253"/>
    </location>
</feature>
<keyword evidence="8" id="KW-1185">Reference proteome</keyword>
<keyword evidence="4 5" id="KW-0472">Membrane</keyword>
<accession>A0A239U6R3</accession>
<dbReference type="Proteomes" id="UP000215383">
    <property type="component" value="Chromosome 1"/>
</dbReference>
<comment type="subcellular location">
    <subcellularLocation>
        <location evidence="1">Membrane</location>
        <topology evidence="1">Multi-pass membrane protein</topology>
    </subcellularLocation>
</comment>
<feature type="transmembrane region" description="Helical" evidence="5">
    <location>
        <begin position="36"/>
        <end position="53"/>
    </location>
</feature>
<evidence type="ECO:0000256" key="2">
    <source>
        <dbReference type="ARBA" id="ARBA00022692"/>
    </source>
</evidence>
<feature type="domain" description="O-antigen ligase-related" evidence="6">
    <location>
        <begin position="223"/>
        <end position="386"/>
    </location>
</feature>
<dbReference type="InterPro" id="IPR007016">
    <property type="entry name" value="O-antigen_ligase-rel_domated"/>
</dbReference>
<dbReference type="PANTHER" id="PTHR37422:SF13">
    <property type="entry name" value="LIPOPOLYSACCHARIDE BIOSYNTHESIS PROTEIN PA4999-RELATED"/>
    <property type="match status" value="1"/>
</dbReference>
<feature type="transmembrane region" description="Helical" evidence="5">
    <location>
        <begin position="410"/>
        <end position="428"/>
    </location>
</feature>
<gene>
    <name evidence="7" type="ORF">SAMEA4364220_02193</name>
</gene>
<organism evidence="7 8">
    <name type="scientific">Megamonas hypermegale</name>
    <dbReference type="NCBI Taxonomy" id="158847"/>
    <lineage>
        <taxon>Bacteria</taxon>
        <taxon>Bacillati</taxon>
        <taxon>Bacillota</taxon>
        <taxon>Negativicutes</taxon>
        <taxon>Selenomonadales</taxon>
        <taxon>Selenomonadaceae</taxon>
        <taxon>Megamonas</taxon>
    </lineage>
</organism>
<evidence type="ECO:0000256" key="1">
    <source>
        <dbReference type="ARBA" id="ARBA00004141"/>
    </source>
</evidence>
<feature type="transmembrane region" description="Helical" evidence="5">
    <location>
        <begin position="127"/>
        <end position="149"/>
    </location>
</feature>
<proteinExistence type="predicted"/>
<dbReference type="GO" id="GO:0016020">
    <property type="term" value="C:membrane"/>
    <property type="evidence" value="ECO:0007669"/>
    <property type="project" value="UniProtKB-SubCell"/>
</dbReference>
<dbReference type="Pfam" id="PF04932">
    <property type="entry name" value="Wzy_C"/>
    <property type="match status" value="1"/>
</dbReference>
<dbReference type="InterPro" id="IPR051533">
    <property type="entry name" value="WaaL-like"/>
</dbReference>
<protein>
    <submittedName>
        <fullName evidence="7">Lipid A core - O-antigen ligase and related enzymes</fullName>
    </submittedName>
</protein>
<feature type="transmembrane region" description="Helical" evidence="5">
    <location>
        <begin position="313"/>
        <end position="336"/>
    </location>
</feature>
<keyword evidence="3 5" id="KW-1133">Transmembrane helix</keyword>
<feature type="transmembrane region" description="Helical" evidence="5">
    <location>
        <begin position="434"/>
        <end position="450"/>
    </location>
</feature>
<feature type="transmembrane region" description="Helical" evidence="5">
    <location>
        <begin position="196"/>
        <end position="214"/>
    </location>
</feature>
<sequence length="457" mass="53059">MLEIKNLLEKFIFASIVLSGFDGIAVFKIFLFPYGYFWMTSIGLLIYFFYFRYRNIYVTNVFKGYCLFFLWVIFSTIINLPNIIGLTFKGFMAEKIMILELMALVFLLLMIIYYTEILLNKTNIISWVYKAIRISFYITLVFAFVQFLAMLDIDIANKIYIETQKIFNTQYANRFLNNYEEYITGISGSTKEPSAFGNYISVIFPWLILGTMYLKNNKIGKWLVILAIICVIYSYSRTAYFTISLEILIILFICRKNIFNIKFLLIGILIISAGLYFIITNDEVLEKVINVFSSFGENAETNRMSSNITRISLQVAAFNMFLANPVLGVGLGQFGFHYPNFLPDWAFLSPEILTAINPNNATMYGSYNTHIRVLAESGIIGFILWVNIIIKGFKNYIYVLKFVENDKKNLIKLIILSYGMSLTGFINFDIYIFFYYWLLVILSSVLVMRIKKGEKIL</sequence>
<evidence type="ECO:0000256" key="5">
    <source>
        <dbReference type="SAM" id="Phobius"/>
    </source>
</evidence>
<feature type="transmembrane region" description="Helical" evidence="5">
    <location>
        <begin position="259"/>
        <end position="279"/>
    </location>
</feature>
<dbReference type="eggNOG" id="COG3307">
    <property type="taxonomic scope" value="Bacteria"/>
</dbReference>
<feature type="transmembrane region" description="Helical" evidence="5">
    <location>
        <begin position="96"/>
        <end position="115"/>
    </location>
</feature>
<evidence type="ECO:0000259" key="6">
    <source>
        <dbReference type="Pfam" id="PF04932"/>
    </source>
</evidence>
<dbReference type="PANTHER" id="PTHR37422">
    <property type="entry name" value="TEICHURONIC ACID BIOSYNTHESIS PROTEIN TUAE"/>
    <property type="match status" value="1"/>
</dbReference>
<dbReference type="RefSeq" id="WP_027889502.1">
    <property type="nucleotide sequence ID" value="NZ_LT906446.1"/>
</dbReference>
<evidence type="ECO:0000256" key="3">
    <source>
        <dbReference type="ARBA" id="ARBA00022989"/>
    </source>
</evidence>
<reference evidence="7 8" key="1">
    <citation type="submission" date="2017-06" db="EMBL/GenBank/DDBJ databases">
        <authorList>
            <consortium name="Pathogen Informatics"/>
        </authorList>
    </citation>
    <scope>NUCLEOTIDE SEQUENCE [LARGE SCALE GENOMIC DNA]</scope>
    <source>
        <strain evidence="7 8">NCTC10570</strain>
    </source>
</reference>
<feature type="transmembrane region" description="Helical" evidence="5">
    <location>
        <begin position="65"/>
        <end position="84"/>
    </location>
</feature>
<dbReference type="GO" id="GO:0016874">
    <property type="term" value="F:ligase activity"/>
    <property type="evidence" value="ECO:0007669"/>
    <property type="project" value="UniProtKB-KW"/>
</dbReference>
<name>A0A239U6R3_9FIRM</name>
<dbReference type="EMBL" id="LT906446">
    <property type="protein sequence ID" value="SNV05630.1"/>
    <property type="molecule type" value="Genomic_DNA"/>
</dbReference>
<evidence type="ECO:0000256" key="4">
    <source>
        <dbReference type="ARBA" id="ARBA00023136"/>
    </source>
</evidence>
<dbReference type="GeneID" id="78508170"/>
<dbReference type="AlphaFoldDB" id="A0A239U6R3"/>
<evidence type="ECO:0000313" key="8">
    <source>
        <dbReference type="Proteomes" id="UP000215383"/>
    </source>
</evidence>
<evidence type="ECO:0000313" key="7">
    <source>
        <dbReference type="EMBL" id="SNV05630.1"/>
    </source>
</evidence>